<organism evidence="3 4">
    <name type="scientific">Aromia moschata</name>
    <dbReference type="NCBI Taxonomy" id="1265417"/>
    <lineage>
        <taxon>Eukaryota</taxon>
        <taxon>Metazoa</taxon>
        <taxon>Ecdysozoa</taxon>
        <taxon>Arthropoda</taxon>
        <taxon>Hexapoda</taxon>
        <taxon>Insecta</taxon>
        <taxon>Pterygota</taxon>
        <taxon>Neoptera</taxon>
        <taxon>Endopterygota</taxon>
        <taxon>Coleoptera</taxon>
        <taxon>Polyphaga</taxon>
        <taxon>Cucujiformia</taxon>
        <taxon>Chrysomeloidea</taxon>
        <taxon>Cerambycidae</taxon>
        <taxon>Cerambycinae</taxon>
        <taxon>Callichromatini</taxon>
        <taxon>Aromia</taxon>
    </lineage>
</organism>
<protein>
    <recommendedName>
        <fullName evidence="2">OTU domain-containing protein</fullName>
    </recommendedName>
</protein>
<feature type="domain" description="OTU" evidence="2">
    <location>
        <begin position="25"/>
        <end position="148"/>
    </location>
</feature>
<dbReference type="InterPro" id="IPR050704">
    <property type="entry name" value="Peptidase_C85-like"/>
</dbReference>
<reference evidence="3" key="1">
    <citation type="journal article" date="2023" name="Insect Mol. Biol.">
        <title>Genome sequencing provides insights into the evolution of gene families encoding plant cell wall-degrading enzymes in longhorned beetles.</title>
        <authorList>
            <person name="Shin N.R."/>
            <person name="Okamura Y."/>
            <person name="Kirsch R."/>
            <person name="Pauchet Y."/>
        </authorList>
    </citation>
    <scope>NUCLEOTIDE SEQUENCE</scope>
    <source>
        <strain evidence="3">AMC_N1</strain>
    </source>
</reference>
<dbReference type="InterPro" id="IPR038765">
    <property type="entry name" value="Papain-like_cys_pep_sf"/>
</dbReference>
<dbReference type="Gene3D" id="3.90.70.80">
    <property type="match status" value="1"/>
</dbReference>
<dbReference type="AlphaFoldDB" id="A0AAV8Y2Y4"/>
<feature type="region of interest" description="Disordered" evidence="1">
    <location>
        <begin position="357"/>
        <end position="388"/>
    </location>
</feature>
<dbReference type="PANTHER" id="PTHR12419">
    <property type="entry name" value="OTU DOMAIN CONTAINING PROTEIN"/>
    <property type="match status" value="1"/>
</dbReference>
<dbReference type="Pfam" id="PF02338">
    <property type="entry name" value="OTU"/>
    <property type="match status" value="1"/>
</dbReference>
<name>A0AAV8Y2Y4_9CUCU</name>
<dbReference type="InterPro" id="IPR003323">
    <property type="entry name" value="OTU_dom"/>
</dbReference>
<dbReference type="EMBL" id="JAPWTK010000205">
    <property type="protein sequence ID" value="KAJ8945841.1"/>
    <property type="molecule type" value="Genomic_DNA"/>
</dbReference>
<comment type="caution">
    <text evidence="3">The sequence shown here is derived from an EMBL/GenBank/DDBJ whole genome shotgun (WGS) entry which is preliminary data.</text>
</comment>
<feature type="compositionally biased region" description="Basic residues" evidence="1">
    <location>
        <begin position="360"/>
        <end position="373"/>
    </location>
</feature>
<dbReference type="CDD" id="cd22753">
    <property type="entry name" value="OTU_ALG13-like"/>
    <property type="match status" value="1"/>
</dbReference>
<dbReference type="SUPFAM" id="SSF54001">
    <property type="entry name" value="Cysteine proteinases"/>
    <property type="match status" value="1"/>
</dbReference>
<evidence type="ECO:0000313" key="4">
    <source>
        <dbReference type="Proteomes" id="UP001162162"/>
    </source>
</evidence>
<evidence type="ECO:0000259" key="2">
    <source>
        <dbReference type="PROSITE" id="PS50802"/>
    </source>
</evidence>
<dbReference type="PROSITE" id="PS50802">
    <property type="entry name" value="OTU"/>
    <property type="match status" value="1"/>
</dbReference>
<dbReference type="GO" id="GO:0004843">
    <property type="term" value="F:cysteine-type deubiquitinase activity"/>
    <property type="evidence" value="ECO:0007669"/>
    <property type="project" value="TreeGrafter"/>
</dbReference>
<proteinExistence type="predicted"/>
<sequence>MMASKLTKKGKNPGAVDNWLDTLGLYRKNVAYDETCLFRAVSEQLFDCQIYHERVRRQCLAYARLNYREFTHFVDSKEKWQDHLDMLEKHMVVCGKIEIDIISKLYNRDVIIFDAAHQKITEVTKLNLPHPLLLCLMDEDHFDVVYKKEHIVAAGFCQSIIYKILYEEVFEIPNVDDIVKAMLYDKNHVIMAQNDLLAEKKKTGTEINNNEMGLPTVEEVADGMDTPLLTTNIAPFPFKVAKALDPTIYRNIEYDSWGEVRREMRLGDWYYGDNKLILGTRCILNVPEKNEMHDCYIQEIIKDQNKCIVYLTQLAERRTVNYTDLSPENDAKPWPLPYRFSKNLIITGSPQLPPVEKVSKTVKKRNKDKRRTKSCSESSPVSSMPASTETMDNVNAYVGIPLVCCYVKVCGFQVF</sequence>
<gene>
    <name evidence="3" type="ORF">NQ318_009582</name>
</gene>
<dbReference type="PANTHER" id="PTHR12419:SF10">
    <property type="entry name" value="DEUBIQUITINASE OTUD6B"/>
    <property type="match status" value="1"/>
</dbReference>
<accession>A0AAV8Y2Y4</accession>
<feature type="compositionally biased region" description="Low complexity" evidence="1">
    <location>
        <begin position="375"/>
        <end position="387"/>
    </location>
</feature>
<evidence type="ECO:0000313" key="3">
    <source>
        <dbReference type="EMBL" id="KAJ8945841.1"/>
    </source>
</evidence>
<keyword evidence="4" id="KW-1185">Reference proteome</keyword>
<dbReference type="GO" id="GO:0016579">
    <property type="term" value="P:protein deubiquitination"/>
    <property type="evidence" value="ECO:0007669"/>
    <property type="project" value="TreeGrafter"/>
</dbReference>
<dbReference type="InterPro" id="IPR049769">
    <property type="entry name" value="OTU_OTU"/>
</dbReference>
<evidence type="ECO:0000256" key="1">
    <source>
        <dbReference type="SAM" id="MobiDB-lite"/>
    </source>
</evidence>
<dbReference type="Proteomes" id="UP001162162">
    <property type="component" value="Unassembled WGS sequence"/>
</dbReference>